<protein>
    <submittedName>
        <fullName evidence="5">Molybdenum cofactor biosynthesis protein 1</fullName>
    </submittedName>
</protein>
<evidence type="ECO:0000256" key="3">
    <source>
        <dbReference type="SAM" id="MobiDB-lite"/>
    </source>
</evidence>
<feature type="domain" description="Molybdopterin cofactor biosynthesis C (MoaC)" evidence="4">
    <location>
        <begin position="108"/>
        <end position="177"/>
    </location>
</feature>
<evidence type="ECO:0000313" key="5">
    <source>
        <dbReference type="EMBL" id="PNG70829.1"/>
    </source>
</evidence>
<feature type="non-terminal residue" evidence="5">
    <location>
        <position position="1"/>
    </location>
</feature>
<dbReference type="AlphaFoldDB" id="A0A2J7X4Y4"/>
<gene>
    <name evidence="5" type="ORF">TSOC_015404</name>
</gene>
<dbReference type="Proteomes" id="UP000236333">
    <property type="component" value="Unassembled WGS sequence"/>
</dbReference>
<evidence type="ECO:0000256" key="2">
    <source>
        <dbReference type="ARBA" id="ARBA00023150"/>
    </source>
</evidence>
<comment type="pathway">
    <text evidence="1">Cofactor biosynthesis; molybdopterin biosynthesis.</text>
</comment>
<sequence>ELDDFFGTATAPRPGASAPELESAGDATSRPPFSGGGTRSGDLTLRSGTAFTVRPVRGAEPPIEHGRLGLETDSFQQQQQHEQQRHKQQQAQEEGRLTHIDASGSATMVDVSQKRVTTREAQASCVVSLGEAYSAVAANSCAKGDVLTVAQLAGIMGAKATASLIPLCHNIPISKARRRAGLEDVARGPGK</sequence>
<comment type="caution">
    <text evidence="5">The sequence shown here is derived from an EMBL/GenBank/DDBJ whole genome shotgun (WGS) entry which is preliminary data.</text>
</comment>
<dbReference type="InterPro" id="IPR002820">
    <property type="entry name" value="Mopterin_CF_biosynth-C_dom"/>
</dbReference>
<evidence type="ECO:0000313" key="6">
    <source>
        <dbReference type="Proteomes" id="UP000236333"/>
    </source>
</evidence>
<dbReference type="EMBL" id="PGGS01005301">
    <property type="protein sequence ID" value="PNG70829.1"/>
    <property type="molecule type" value="Genomic_DNA"/>
</dbReference>
<dbReference type="SUPFAM" id="SSF55040">
    <property type="entry name" value="Molybdenum cofactor biosynthesis protein C, MoaC"/>
    <property type="match status" value="1"/>
</dbReference>
<feature type="non-terminal residue" evidence="5">
    <location>
        <position position="191"/>
    </location>
</feature>
<reference evidence="5 6" key="1">
    <citation type="journal article" date="2017" name="Mol. Biol. Evol.">
        <title>The 4-celled Tetrabaena socialis nuclear genome reveals the essential components for genetic control of cell number at the origin of multicellularity in the volvocine lineage.</title>
        <authorList>
            <person name="Featherston J."/>
            <person name="Arakaki Y."/>
            <person name="Hanschen E.R."/>
            <person name="Ferris P.J."/>
            <person name="Michod R.E."/>
            <person name="Olson B.J.S.C."/>
            <person name="Nozaki H."/>
            <person name="Durand P.M."/>
        </authorList>
    </citation>
    <scope>NUCLEOTIDE SEQUENCE [LARGE SCALE GENOMIC DNA]</scope>
    <source>
        <strain evidence="5 6">NIES-571</strain>
    </source>
</reference>
<evidence type="ECO:0000259" key="4">
    <source>
        <dbReference type="Pfam" id="PF01967"/>
    </source>
</evidence>
<dbReference type="OrthoDB" id="429626at2759"/>
<keyword evidence="2" id="KW-0501">Molybdenum cofactor biosynthesis</keyword>
<dbReference type="UniPathway" id="UPA00344"/>
<keyword evidence="6" id="KW-1185">Reference proteome</keyword>
<accession>A0A2J7X4Y4</accession>
<dbReference type="InterPro" id="IPR036522">
    <property type="entry name" value="MoaC_sf"/>
</dbReference>
<feature type="region of interest" description="Disordered" evidence="3">
    <location>
        <begin position="1"/>
        <end position="95"/>
    </location>
</feature>
<dbReference type="GO" id="GO:0006777">
    <property type="term" value="P:Mo-molybdopterin cofactor biosynthetic process"/>
    <property type="evidence" value="ECO:0007669"/>
    <property type="project" value="UniProtKB-KW"/>
</dbReference>
<evidence type="ECO:0000256" key="1">
    <source>
        <dbReference type="ARBA" id="ARBA00005046"/>
    </source>
</evidence>
<organism evidence="5 6">
    <name type="scientific">Tetrabaena socialis</name>
    <dbReference type="NCBI Taxonomy" id="47790"/>
    <lineage>
        <taxon>Eukaryota</taxon>
        <taxon>Viridiplantae</taxon>
        <taxon>Chlorophyta</taxon>
        <taxon>core chlorophytes</taxon>
        <taxon>Chlorophyceae</taxon>
        <taxon>CS clade</taxon>
        <taxon>Chlamydomonadales</taxon>
        <taxon>Tetrabaenaceae</taxon>
        <taxon>Tetrabaena</taxon>
    </lineage>
</organism>
<dbReference type="Gene3D" id="3.30.70.640">
    <property type="entry name" value="Molybdopterin cofactor biosynthesis C (MoaC) domain"/>
    <property type="match status" value="1"/>
</dbReference>
<dbReference type="Pfam" id="PF01967">
    <property type="entry name" value="MoaC"/>
    <property type="match status" value="1"/>
</dbReference>
<proteinExistence type="predicted"/>
<name>A0A2J7X4Y4_9CHLO</name>